<feature type="region of interest" description="Disordered" evidence="1">
    <location>
        <begin position="41"/>
        <end position="61"/>
    </location>
</feature>
<dbReference type="Proteomes" id="UP001165083">
    <property type="component" value="Unassembled WGS sequence"/>
</dbReference>
<feature type="compositionally biased region" description="Gly residues" evidence="1">
    <location>
        <begin position="44"/>
        <end position="54"/>
    </location>
</feature>
<reference evidence="2" key="1">
    <citation type="submission" date="2023-04" db="EMBL/GenBank/DDBJ databases">
        <title>Phytophthora lilii NBRC 32176.</title>
        <authorList>
            <person name="Ichikawa N."/>
            <person name="Sato H."/>
            <person name="Tonouchi N."/>
        </authorList>
    </citation>
    <scope>NUCLEOTIDE SEQUENCE</scope>
    <source>
        <strain evidence="2">NBRC 32176</strain>
    </source>
</reference>
<sequence>MTNADGSSLSEEAAEDFDPVFEPLWPGTLMADDGVMADSASTVGGEGFGGGSGMGDTASSATGLSVDTTQATATTAAVESSMCDYTVQWLQDYFQ</sequence>
<proteinExistence type="predicted"/>
<feature type="compositionally biased region" description="Polar residues" evidence="1">
    <location>
        <begin position="1"/>
        <end position="10"/>
    </location>
</feature>
<gene>
    <name evidence="2" type="ORF">Plil01_000211200</name>
</gene>
<evidence type="ECO:0000313" key="2">
    <source>
        <dbReference type="EMBL" id="GMF11406.1"/>
    </source>
</evidence>
<comment type="caution">
    <text evidence="2">The sequence shown here is derived from an EMBL/GenBank/DDBJ whole genome shotgun (WGS) entry which is preliminary data.</text>
</comment>
<organism evidence="2 3">
    <name type="scientific">Phytophthora lilii</name>
    <dbReference type="NCBI Taxonomy" id="2077276"/>
    <lineage>
        <taxon>Eukaryota</taxon>
        <taxon>Sar</taxon>
        <taxon>Stramenopiles</taxon>
        <taxon>Oomycota</taxon>
        <taxon>Peronosporomycetes</taxon>
        <taxon>Peronosporales</taxon>
        <taxon>Peronosporaceae</taxon>
        <taxon>Phytophthora</taxon>
    </lineage>
</organism>
<dbReference type="EMBL" id="BSXW01000074">
    <property type="protein sequence ID" value="GMF11406.1"/>
    <property type="molecule type" value="Genomic_DNA"/>
</dbReference>
<name>A0A9W6WPB7_9STRA</name>
<protein>
    <submittedName>
        <fullName evidence="2">Unnamed protein product</fullName>
    </submittedName>
</protein>
<evidence type="ECO:0000256" key="1">
    <source>
        <dbReference type="SAM" id="MobiDB-lite"/>
    </source>
</evidence>
<dbReference type="AlphaFoldDB" id="A0A9W6WPB7"/>
<feature type="region of interest" description="Disordered" evidence="1">
    <location>
        <begin position="1"/>
        <end position="21"/>
    </location>
</feature>
<accession>A0A9W6WPB7</accession>
<evidence type="ECO:0000313" key="3">
    <source>
        <dbReference type="Proteomes" id="UP001165083"/>
    </source>
</evidence>
<keyword evidence="3" id="KW-1185">Reference proteome</keyword>